<accession>A0A7S8IZV3</accession>
<dbReference type="EMBL" id="CP047423">
    <property type="protein sequence ID" value="QPD04651.1"/>
    <property type="molecule type" value="Genomic_DNA"/>
</dbReference>
<gene>
    <name evidence="1" type="ORF">Nkreftii_002425</name>
</gene>
<evidence type="ECO:0000313" key="2">
    <source>
        <dbReference type="Proteomes" id="UP000593737"/>
    </source>
</evidence>
<name>A0A7S8IZV3_9BACT</name>
<proteinExistence type="predicted"/>
<dbReference type="KEGG" id="nkf:Nkreftii_002425"/>
<protein>
    <submittedName>
        <fullName evidence="1">Uncharacterized protein</fullName>
    </submittedName>
</protein>
<evidence type="ECO:0000313" key="1">
    <source>
        <dbReference type="EMBL" id="QPD04651.1"/>
    </source>
</evidence>
<sequence>MRHIHIVSDSARIRPSQYSMVAFVLIFMSLSGIPNCVETASGEKLETLPIQKAAPAAVVIETAGSEVELRRQMRTKNGVTELRVGRGRFSDAPTGSYGFIAPTHLGLALVTQSPDLILDRTASTDNDYEIHKLSDGSGLLVGFMGKELVAEVIPSDRPKNIRIALHSNVSDKTPVIVALPVIKLMVDRMPIKTDPKNRESAMVLEMDLQNTANRKSPVGH</sequence>
<dbReference type="Proteomes" id="UP000593737">
    <property type="component" value="Chromosome"/>
</dbReference>
<dbReference type="AlphaFoldDB" id="A0A7S8IZV3"/>
<reference evidence="1 2" key="1">
    <citation type="journal article" date="2020" name="ISME J.">
        <title>Enrichment and physiological characterization of a novel comammox Nitrospira indicates ammonium inhibition of complete nitrification.</title>
        <authorList>
            <person name="Sakoula D."/>
            <person name="Koch H."/>
            <person name="Frank J."/>
            <person name="Jetten M.S.M."/>
            <person name="van Kessel M.A.H.J."/>
            <person name="Lucker S."/>
        </authorList>
    </citation>
    <scope>NUCLEOTIDE SEQUENCE [LARGE SCALE GENOMIC DNA]</scope>
    <source>
        <strain evidence="1">Comreactor17</strain>
    </source>
</reference>
<organism evidence="1 2">
    <name type="scientific">Candidatus Nitrospira kreftii</name>
    <dbReference type="NCBI Taxonomy" id="2652173"/>
    <lineage>
        <taxon>Bacteria</taxon>
        <taxon>Pseudomonadati</taxon>
        <taxon>Nitrospirota</taxon>
        <taxon>Nitrospiria</taxon>
        <taxon>Nitrospirales</taxon>
        <taxon>Nitrospiraceae</taxon>
        <taxon>Nitrospira</taxon>
    </lineage>
</organism>